<organism evidence="1 2">
    <name type="scientific">Owenia fusiformis</name>
    <name type="common">Polychaete worm</name>
    <dbReference type="NCBI Taxonomy" id="6347"/>
    <lineage>
        <taxon>Eukaryota</taxon>
        <taxon>Metazoa</taxon>
        <taxon>Spiralia</taxon>
        <taxon>Lophotrochozoa</taxon>
        <taxon>Annelida</taxon>
        <taxon>Polychaeta</taxon>
        <taxon>Sedentaria</taxon>
        <taxon>Canalipalpata</taxon>
        <taxon>Sabellida</taxon>
        <taxon>Oweniida</taxon>
        <taxon>Oweniidae</taxon>
        <taxon>Owenia</taxon>
    </lineage>
</organism>
<dbReference type="AlphaFoldDB" id="A0A8J1XKC1"/>
<dbReference type="Proteomes" id="UP000749559">
    <property type="component" value="Unassembled WGS sequence"/>
</dbReference>
<evidence type="ECO:0000313" key="1">
    <source>
        <dbReference type="EMBL" id="CAH1798202.1"/>
    </source>
</evidence>
<reference evidence="1" key="1">
    <citation type="submission" date="2022-03" db="EMBL/GenBank/DDBJ databases">
        <authorList>
            <person name="Martin C."/>
        </authorList>
    </citation>
    <scope>NUCLEOTIDE SEQUENCE</scope>
</reference>
<name>A0A8J1XKC1_OWEFU</name>
<proteinExistence type="predicted"/>
<keyword evidence="2" id="KW-1185">Reference proteome</keyword>
<dbReference type="EMBL" id="CAIIXF020000011">
    <property type="protein sequence ID" value="CAH1798202.1"/>
    <property type="molecule type" value="Genomic_DNA"/>
</dbReference>
<gene>
    <name evidence="1" type="ORF">OFUS_LOCUS22371</name>
</gene>
<comment type="caution">
    <text evidence="1">The sequence shown here is derived from an EMBL/GenBank/DDBJ whole genome shotgun (WGS) entry which is preliminary data.</text>
</comment>
<dbReference type="OrthoDB" id="6325838at2759"/>
<evidence type="ECO:0000313" key="2">
    <source>
        <dbReference type="Proteomes" id="UP000749559"/>
    </source>
</evidence>
<accession>A0A8J1XKC1</accession>
<sequence>MQNTNQTSTTQSVGLFQISETIYVEIKKGEYAKPFLVLQKKYWSKERSQYCTTSILITVYMWSNLKDSLANIEGLVACIKSGASKEMILNIGEKKLLTLIVYENEQGEILFEFKRKRSRPDQCGNTMNEVCMSTSDFEDLKKWMPVIDNCIQDNSDVPVVNAITDPSQYTPFKTTRKTGVPPKFRHLKLDASDKSTQTEPALDVPPTPVIELEDPFKYISPTLDLSNPLLSSSTESIYSGISDLDFDSYLPLTDKPDDFNFHIDLESCETRIDADRNVLEQTVYEPILP</sequence>
<protein>
    <submittedName>
        <fullName evidence="1">Uncharacterized protein</fullName>
    </submittedName>
</protein>